<dbReference type="SUPFAM" id="SSF54160">
    <property type="entry name" value="Chromo domain-like"/>
    <property type="match status" value="1"/>
</dbReference>
<dbReference type="PRINTS" id="PR00105">
    <property type="entry name" value="C5METTRFRASE"/>
</dbReference>
<dbReference type="InterPro" id="IPR029063">
    <property type="entry name" value="SAM-dependent_MTases_sf"/>
</dbReference>
<dbReference type="eggNOG" id="ENOG502QW29">
    <property type="taxonomic scope" value="Eukaryota"/>
</dbReference>
<evidence type="ECO:0000256" key="15">
    <source>
        <dbReference type="SAM" id="MobiDB-lite"/>
    </source>
</evidence>
<dbReference type="PROSITE" id="PS50013">
    <property type="entry name" value="CHROMO_2"/>
    <property type="match status" value="1"/>
</dbReference>
<dbReference type="EC" id="2.1.1.37" evidence="2"/>
<keyword evidence="8" id="KW-0238">DNA-binding</keyword>
<keyword evidence="9" id="KW-0804">Transcription</keyword>
<dbReference type="Gene3D" id="3.90.120.10">
    <property type="entry name" value="DNA Methylase, subunit A, domain 2"/>
    <property type="match status" value="1"/>
</dbReference>
<feature type="non-terminal residue" evidence="18">
    <location>
        <position position="1"/>
    </location>
</feature>
<dbReference type="InterPro" id="IPR000953">
    <property type="entry name" value="Chromo/chromo_shadow_dom"/>
</dbReference>
<dbReference type="PANTHER" id="PTHR10629">
    <property type="entry name" value="CYTOSINE-SPECIFIC METHYLTRANSFERASE"/>
    <property type="match status" value="1"/>
</dbReference>
<dbReference type="InterPro" id="IPR016197">
    <property type="entry name" value="Chromo-like_dom_sf"/>
</dbReference>
<dbReference type="FunFam" id="2.30.30.490:FF:000011">
    <property type="entry name" value="DNA (cytosine-5)-methyltransferase 1"/>
    <property type="match status" value="1"/>
</dbReference>
<dbReference type="AlphaFoldDB" id="R0F203"/>
<dbReference type="Gene3D" id="3.40.50.150">
    <property type="entry name" value="Vaccinia Virus protein VP39"/>
    <property type="match status" value="2"/>
</dbReference>
<dbReference type="OrthoDB" id="5376140at2759"/>
<evidence type="ECO:0000256" key="10">
    <source>
        <dbReference type="ARBA" id="ARBA00023242"/>
    </source>
</evidence>
<dbReference type="GO" id="GO:0003682">
    <property type="term" value="F:chromatin binding"/>
    <property type="evidence" value="ECO:0007669"/>
    <property type="project" value="InterPro"/>
</dbReference>
<dbReference type="Proteomes" id="UP000029121">
    <property type="component" value="Unassembled WGS sequence"/>
</dbReference>
<reference evidence="19" key="1">
    <citation type="journal article" date="2013" name="Nat. Genet.">
        <title>The Capsella rubella genome and the genomic consequences of rapid mating system evolution.</title>
        <authorList>
            <person name="Slotte T."/>
            <person name="Hazzouri K.M."/>
            <person name="Agren J.A."/>
            <person name="Koenig D."/>
            <person name="Maumus F."/>
            <person name="Guo Y.L."/>
            <person name="Steige K."/>
            <person name="Platts A.E."/>
            <person name="Escobar J.S."/>
            <person name="Newman L.K."/>
            <person name="Wang W."/>
            <person name="Mandakova T."/>
            <person name="Vello E."/>
            <person name="Smith L.M."/>
            <person name="Henz S.R."/>
            <person name="Steffen J."/>
            <person name="Takuno S."/>
            <person name="Brandvain Y."/>
            <person name="Coop G."/>
            <person name="Andolfatto P."/>
            <person name="Hu T.T."/>
            <person name="Blanchette M."/>
            <person name="Clark R.M."/>
            <person name="Quesneville H."/>
            <person name="Nordborg M."/>
            <person name="Gaut B.S."/>
            <person name="Lysak M.A."/>
            <person name="Jenkins J."/>
            <person name="Grimwood J."/>
            <person name="Chapman J."/>
            <person name="Prochnik S."/>
            <person name="Shu S."/>
            <person name="Rokhsar D."/>
            <person name="Schmutz J."/>
            <person name="Weigel D."/>
            <person name="Wright S.I."/>
        </authorList>
    </citation>
    <scope>NUCLEOTIDE SEQUENCE [LARGE SCALE GENOMIC DNA]</scope>
    <source>
        <strain evidence="19">cv. Monte Gargano</strain>
    </source>
</reference>
<dbReference type="PANTHER" id="PTHR10629:SF34">
    <property type="entry name" value="DNA (CYTOSINE-5)-METHYLTRANSFERASE CMT2"/>
    <property type="match status" value="1"/>
</dbReference>
<evidence type="ECO:0000256" key="12">
    <source>
        <dbReference type="ARBA" id="ARBA00053813"/>
    </source>
</evidence>
<feature type="compositionally biased region" description="Basic and acidic residues" evidence="15">
    <location>
        <begin position="200"/>
        <end position="214"/>
    </location>
</feature>
<dbReference type="GO" id="GO:0003886">
    <property type="term" value="F:DNA (cytosine-5-)-methyltransferase activity"/>
    <property type="evidence" value="ECO:0007669"/>
    <property type="project" value="UniProtKB-EC"/>
</dbReference>
<keyword evidence="6" id="KW-0156">Chromatin regulator</keyword>
<dbReference type="EMBL" id="KB870811">
    <property type="protein sequence ID" value="EOA15331.1"/>
    <property type="molecule type" value="Genomic_DNA"/>
</dbReference>
<proteinExistence type="inferred from homology"/>
<dbReference type="GO" id="GO:0044027">
    <property type="term" value="P:negative regulation of gene expression via chromosomal CpG island methylation"/>
    <property type="evidence" value="ECO:0007669"/>
    <property type="project" value="TreeGrafter"/>
</dbReference>
<evidence type="ECO:0000256" key="11">
    <source>
        <dbReference type="ARBA" id="ARBA00047422"/>
    </source>
</evidence>
<feature type="region of interest" description="Disordered" evidence="15">
    <location>
        <begin position="197"/>
        <end position="232"/>
    </location>
</feature>
<evidence type="ECO:0000256" key="2">
    <source>
        <dbReference type="ARBA" id="ARBA00011975"/>
    </source>
</evidence>
<evidence type="ECO:0000313" key="18">
    <source>
        <dbReference type="EMBL" id="EOA15331.1"/>
    </source>
</evidence>
<evidence type="ECO:0000259" key="16">
    <source>
        <dbReference type="PROSITE" id="PS50013"/>
    </source>
</evidence>
<dbReference type="InterPro" id="IPR043151">
    <property type="entry name" value="BAH_sf"/>
</dbReference>
<accession>R0F203</accession>
<evidence type="ECO:0000256" key="5">
    <source>
        <dbReference type="ARBA" id="ARBA00022691"/>
    </source>
</evidence>
<dbReference type="FunFam" id="3.90.120.10:FF:000003">
    <property type="entry name" value="DNA (cytosine-5)-methyltransferase 1"/>
    <property type="match status" value="1"/>
</dbReference>
<evidence type="ECO:0000256" key="9">
    <source>
        <dbReference type="ARBA" id="ARBA00023163"/>
    </source>
</evidence>
<feature type="region of interest" description="Disordered" evidence="15">
    <location>
        <begin position="141"/>
        <end position="168"/>
    </location>
</feature>
<dbReference type="GO" id="GO:0003677">
    <property type="term" value="F:DNA binding"/>
    <property type="evidence" value="ECO:0007669"/>
    <property type="project" value="UniProtKB-KW"/>
</dbReference>
<dbReference type="GO" id="GO:0032259">
    <property type="term" value="P:methylation"/>
    <property type="evidence" value="ECO:0007669"/>
    <property type="project" value="UniProtKB-KW"/>
</dbReference>
<dbReference type="KEGG" id="crb:17878513"/>
<evidence type="ECO:0000256" key="6">
    <source>
        <dbReference type="ARBA" id="ARBA00022853"/>
    </source>
</evidence>
<dbReference type="Pfam" id="PF00385">
    <property type="entry name" value="Chromo"/>
    <property type="match status" value="1"/>
</dbReference>
<dbReference type="InterPro" id="IPR050390">
    <property type="entry name" value="C5-Methyltransferase"/>
</dbReference>
<feature type="domain" description="BAH" evidence="17">
    <location>
        <begin position="557"/>
        <end position="672"/>
    </location>
</feature>
<dbReference type="InterPro" id="IPR001525">
    <property type="entry name" value="C5_MeTfrase"/>
</dbReference>
<dbReference type="Pfam" id="PF00145">
    <property type="entry name" value="DNA_methylase"/>
    <property type="match status" value="1"/>
</dbReference>
<keyword evidence="3 14" id="KW-0489">Methyltransferase</keyword>
<protein>
    <recommendedName>
        <fullName evidence="2">DNA (cytosine-5-)-methyltransferase</fullName>
        <ecNumber evidence="2">2.1.1.37</ecNumber>
    </recommendedName>
</protein>
<name>R0F203_9BRAS</name>
<keyword evidence="7" id="KW-0805">Transcription regulation</keyword>
<dbReference type="GO" id="GO:0005634">
    <property type="term" value="C:nucleus"/>
    <property type="evidence" value="ECO:0007669"/>
    <property type="project" value="UniProtKB-SubCell"/>
</dbReference>
<evidence type="ECO:0000256" key="4">
    <source>
        <dbReference type="ARBA" id="ARBA00022679"/>
    </source>
</evidence>
<feature type="region of interest" description="Disordered" evidence="15">
    <location>
        <begin position="82"/>
        <end position="113"/>
    </location>
</feature>
<evidence type="ECO:0000256" key="8">
    <source>
        <dbReference type="ARBA" id="ARBA00023125"/>
    </source>
</evidence>
<feature type="active site" evidence="13 14">
    <location>
        <position position="895"/>
    </location>
</feature>
<comment type="function">
    <text evidence="12">May be involved in the CpXpG methylation and in gene silencing.</text>
</comment>
<dbReference type="Pfam" id="PF01426">
    <property type="entry name" value="BAH"/>
    <property type="match status" value="1"/>
</dbReference>
<evidence type="ECO:0000256" key="3">
    <source>
        <dbReference type="ARBA" id="ARBA00022603"/>
    </source>
</evidence>
<feature type="region of interest" description="Disordered" evidence="15">
    <location>
        <begin position="792"/>
        <end position="815"/>
    </location>
</feature>
<comment type="subcellular location">
    <subcellularLocation>
        <location evidence="1">Nucleus</location>
    </subcellularLocation>
</comment>
<dbReference type="PROSITE" id="PS51038">
    <property type="entry name" value="BAH"/>
    <property type="match status" value="1"/>
</dbReference>
<dbReference type="STRING" id="81985.R0F203"/>
<dbReference type="SMART" id="SM00298">
    <property type="entry name" value="CHROMO"/>
    <property type="match status" value="1"/>
</dbReference>
<evidence type="ECO:0000256" key="1">
    <source>
        <dbReference type="ARBA" id="ARBA00004123"/>
    </source>
</evidence>
<dbReference type="InterPro" id="IPR001025">
    <property type="entry name" value="BAH_dom"/>
</dbReference>
<dbReference type="FunFam" id="3.40.50.150:FF:000464">
    <property type="entry name" value="DNA (Cytosine-5)-methyltransferase CMT2"/>
    <property type="match status" value="1"/>
</dbReference>
<keyword evidence="4 14" id="KW-0808">Transferase</keyword>
<feature type="compositionally biased region" description="Low complexity" evidence="15">
    <location>
        <begin position="215"/>
        <end position="227"/>
    </location>
</feature>
<comment type="similarity">
    <text evidence="14">Belongs to the class I-like SAM-binding methyltransferase superfamily. C5-methyltransferase family.</text>
</comment>
<dbReference type="SMART" id="SM00439">
    <property type="entry name" value="BAH"/>
    <property type="match status" value="1"/>
</dbReference>
<dbReference type="PROSITE" id="PS51679">
    <property type="entry name" value="SAM_MT_C5"/>
    <property type="match status" value="1"/>
</dbReference>
<dbReference type="SUPFAM" id="SSF53335">
    <property type="entry name" value="S-adenosyl-L-methionine-dependent methyltransferases"/>
    <property type="match status" value="1"/>
</dbReference>
<evidence type="ECO:0000256" key="14">
    <source>
        <dbReference type="PROSITE-ProRule" id="PRU01016"/>
    </source>
</evidence>
<dbReference type="CDD" id="cd18635">
    <property type="entry name" value="CD_CMT3_like"/>
    <property type="match status" value="1"/>
</dbReference>
<feature type="domain" description="Chromo" evidence="16">
    <location>
        <begin position="817"/>
        <end position="870"/>
    </location>
</feature>
<organism evidence="18 19">
    <name type="scientific">Capsella rubella</name>
    <dbReference type="NCBI Taxonomy" id="81985"/>
    <lineage>
        <taxon>Eukaryota</taxon>
        <taxon>Viridiplantae</taxon>
        <taxon>Streptophyta</taxon>
        <taxon>Embryophyta</taxon>
        <taxon>Tracheophyta</taxon>
        <taxon>Spermatophyta</taxon>
        <taxon>Magnoliopsida</taxon>
        <taxon>eudicotyledons</taxon>
        <taxon>Gunneridae</taxon>
        <taxon>Pentapetalae</taxon>
        <taxon>rosids</taxon>
        <taxon>malvids</taxon>
        <taxon>Brassicales</taxon>
        <taxon>Brassicaceae</taxon>
        <taxon>Camelineae</taxon>
        <taxon>Capsella</taxon>
    </lineage>
</organism>
<keyword evidence="5 14" id="KW-0949">S-adenosyl-L-methionine</keyword>
<comment type="catalytic activity">
    <reaction evidence="11">
        <text>a 2'-deoxycytidine in DNA + S-adenosyl-L-methionine = a 5-methyl-2'-deoxycytidine in DNA + S-adenosyl-L-homocysteine + H(+)</text>
        <dbReference type="Rhea" id="RHEA:13681"/>
        <dbReference type="Rhea" id="RHEA-COMP:11369"/>
        <dbReference type="Rhea" id="RHEA-COMP:11370"/>
        <dbReference type="ChEBI" id="CHEBI:15378"/>
        <dbReference type="ChEBI" id="CHEBI:57856"/>
        <dbReference type="ChEBI" id="CHEBI:59789"/>
        <dbReference type="ChEBI" id="CHEBI:85452"/>
        <dbReference type="ChEBI" id="CHEBI:85454"/>
        <dbReference type="EC" id="2.1.1.37"/>
    </reaction>
</comment>
<dbReference type="FunFam" id="3.40.50.150:FF:000523">
    <property type="entry name" value="DNA (cytosine-5)-methyltransferase CMT2"/>
    <property type="match status" value="1"/>
</dbReference>
<evidence type="ECO:0000256" key="13">
    <source>
        <dbReference type="PIRSR" id="PIRSR037404-1"/>
    </source>
</evidence>
<evidence type="ECO:0000259" key="17">
    <source>
        <dbReference type="PROSITE" id="PS51038"/>
    </source>
</evidence>
<dbReference type="InterPro" id="IPR023780">
    <property type="entry name" value="Chromo_domain"/>
</dbReference>
<keyword evidence="10" id="KW-0539">Nucleus</keyword>
<dbReference type="CDD" id="cd04716">
    <property type="entry name" value="BAH_plantDCM_I"/>
    <property type="match status" value="1"/>
</dbReference>
<dbReference type="Gene3D" id="2.30.30.490">
    <property type="match status" value="1"/>
</dbReference>
<sequence length="1275" mass="142341">KKKSASHTHFCSFYPYWLILDPFGLNSPSPMLSPAKCESEEARARLDLHSSSRSEPECLSLVLWVPNSEGAEMLHDDGDMSLRRSSKINCNSPKQNGGEGGVSQRKTSRRKPQRLLMLTNGCQVRRSPRFTAAGGNFDNVCSVPVTGKSGSRKRKSNSALEKKESSDSQGLTFKDVAGIAKCLELEIISESQYKNNVGEGRSRLPDKAKRKVESDTSSSRINSSNQSLGCNKRTRRSPRFMKETVNEVEDYLGKSKEQGKSLASGKSFNIFPRLSRIVENGHTETVNTIKDCGPALCGAEKVRGPEKLVQISENDNSCEAIKRCEGDGVVSSTRELLVSASGCIKTTVNGCRDRTLGKTRSSDLNVDDIHTSSLKISNNRTSNGLIMTTGLVEQEAMASLRQGKTSACGAANKGTTRGKHVKSTVICLSDSNEQSSGEYLYMKNLNGDVLTQVESGSTLSCGGNEGIVSLDLNIPTKSTKRKGKWVTRTAVQEQDKRSTCFFIGEPISCEEAQERWRWRYDLKERKSKSRGQQSEDDEDKIVANVECHYSQAKVDGHTFSLGDFACIKGEEEENYVGKIVEFFKTTDGESYLRVQWFYRATDTVMKQQATNHDKRRLFYSTVVNDNPVDCLISKVTVLQVSPTAGLKPNSIKSDYYFDMEYCVEYSTFQTLRNPKSSENKLECCANVVPTESTKPILKKKCFSGKLPVLDLYSGCGGMSTGLSLGAQISGVDVVTKWAVDQNMAACESLKLNHPNTQVRNDAAGDFLLLLKEWDRLCKRYVFNNNNQRTDTLRSVNSTKEKSKSSSSGDDDSDTEEYEVEKLVDICYGDPDKTGKSGLKFKVHWKGYSSNEDTWELADELSNCQDAIRQFVTSGFKSKILPLPGGVGVICGGPPCQGISGYNRYRNVDSPLNDERNQQIIVFMDIVEYLKPSYVLMENVVDILRLDQGSLGRYALSRLVNMRYQARLGIMTAGCYGLSQFRSRVFMWGAVPNKNLPPFPLPTHDVIVRYGFPLEFERNVVAYVEGQPRLLEKALVLKDAISDLPPVSNDEDREKMPYECLPETDFQRYIRSTKHDLTGSAIDNCNKKAMLLHDHRPFHVNEDDYARVCQIPKRKGANFRDLPGLVVRNNTVCRDPSMEPVILPSGKALVPEYVFTFQQGKSKRPFARVWWDETVPTVLTVPSCHNQALLHPEQDRVLTIRECARLQGFPDYFQFCGTMKQRYCQIGNAVAVSVSRALGYSLGKAFHGLAGDEHLIKLPQNFSHSTYPQLKEAIPH</sequence>
<evidence type="ECO:0000256" key="7">
    <source>
        <dbReference type="ARBA" id="ARBA00023015"/>
    </source>
</evidence>
<gene>
    <name evidence="18" type="ORF">CARUB_v10003999mg</name>
</gene>
<evidence type="ECO:0000313" key="19">
    <source>
        <dbReference type="Proteomes" id="UP000029121"/>
    </source>
</evidence>
<dbReference type="GO" id="GO:0006346">
    <property type="term" value="P:DNA methylation-dependent constitutive heterochromatin formation"/>
    <property type="evidence" value="ECO:0007669"/>
    <property type="project" value="InterPro"/>
</dbReference>
<keyword evidence="19" id="KW-1185">Reference proteome</keyword>